<dbReference type="RefSeq" id="WP_020997615.1">
    <property type="nucleotide sequence ID" value="NZ_BHYU01000005.1"/>
</dbReference>
<feature type="transmembrane region" description="Helical" evidence="1">
    <location>
        <begin position="85"/>
        <end position="114"/>
    </location>
</feature>
<keyword evidence="1" id="KW-1133">Transmembrane helix</keyword>
<organism evidence="2">
    <name type="scientific">Streptococcus constellatus subsp. pharyngis</name>
    <dbReference type="NCBI Taxonomy" id="184250"/>
    <lineage>
        <taxon>Bacteria</taxon>
        <taxon>Bacillati</taxon>
        <taxon>Bacillota</taxon>
        <taxon>Bacilli</taxon>
        <taxon>Lactobacillales</taxon>
        <taxon>Streptococcaceae</taxon>
        <taxon>Streptococcus</taxon>
        <taxon>Streptococcus anginosus group</taxon>
    </lineage>
</organism>
<sequence>MTTIVIIAALLFLACLTFWLNKENLRVLRRWHLHHVSNLPYRQGIEIILLSFQLCLIFGYFLFLWSKGENTSYFVSFLGQGNFDWRFFLFLILYLLALIEVTMFVLIGLIEVVFKIDSRATFQKMTWLAFTKQQPLASILLLLLTTLTDAAFYFGIVHLSLREERWGFLLTVLSFAVVKACSFKGNLERIAALLLFLNVGIWCMVATIVYGWLVGALLLGLTYMMISFKEQHR</sequence>
<evidence type="ECO:0000256" key="1">
    <source>
        <dbReference type="SAM" id="Phobius"/>
    </source>
</evidence>
<keyword evidence="1" id="KW-0472">Membrane</keyword>
<protein>
    <submittedName>
        <fullName evidence="2">SagF protein</fullName>
    </submittedName>
</protein>
<keyword evidence="1" id="KW-0812">Transmembrane</keyword>
<dbReference type="CDD" id="cd21835">
    <property type="entry name" value="SagF"/>
    <property type="match status" value="1"/>
</dbReference>
<proteinExistence type="predicted"/>
<dbReference type="Pfam" id="PF19393">
    <property type="entry name" value="DUF5968"/>
    <property type="match status" value="1"/>
</dbReference>
<dbReference type="InterPro" id="IPR045350">
    <property type="entry name" value="DUF5968"/>
</dbReference>
<feature type="transmembrane region" description="Helical" evidence="1">
    <location>
        <begin position="135"/>
        <end position="154"/>
    </location>
</feature>
<evidence type="ECO:0000313" key="2">
    <source>
        <dbReference type="EMBL" id="BAO73272.1"/>
    </source>
</evidence>
<feature type="transmembrane region" description="Helical" evidence="1">
    <location>
        <begin position="6"/>
        <end position="22"/>
    </location>
</feature>
<dbReference type="AlphaFoldDB" id="A0A024F934"/>
<dbReference type="EMBL" id="AB839365">
    <property type="protein sequence ID" value="BAO73272.1"/>
    <property type="molecule type" value="Genomic_DNA"/>
</dbReference>
<feature type="transmembrane region" description="Helical" evidence="1">
    <location>
        <begin position="166"/>
        <end position="183"/>
    </location>
</feature>
<dbReference type="NCBIfam" id="NF038292">
    <property type="entry name" value="SagF_ScfC"/>
    <property type="match status" value="1"/>
</dbReference>
<accession>A0A024F934</accession>
<reference evidence="2" key="1">
    <citation type="journal article" date="2014" name="Microbiology">
        <title>A streptolysin S homologue is essential for beta-haemolytic Streptococcus constellatus subsp. constellatus cytotoxicity.</title>
        <authorList>
            <person name="Tabata A."/>
            <person name="Sato Y."/>
            <person name="Maya K."/>
            <person name="Nakano K."/>
            <person name="Kikuchi K."/>
            <person name="Whiley R.A."/>
            <person name="Ohkura K."/>
            <person name="Tomoyasu T."/>
            <person name="Nagamune H."/>
        </authorList>
    </citation>
    <scope>NUCLEOTIDE SEQUENCE</scope>
    <source>
        <strain evidence="2">MM9889a</strain>
    </source>
</reference>
<gene>
    <name evidence="2" type="primary">sagF</name>
</gene>
<name>A0A024F934_STRCV</name>
<feature type="transmembrane region" description="Helical" evidence="1">
    <location>
        <begin position="195"/>
        <end position="226"/>
    </location>
</feature>
<feature type="transmembrane region" description="Helical" evidence="1">
    <location>
        <begin position="43"/>
        <end position="65"/>
    </location>
</feature>